<dbReference type="Proteomes" id="UP000569951">
    <property type="component" value="Unassembled WGS sequence"/>
</dbReference>
<dbReference type="CDD" id="cd01107">
    <property type="entry name" value="HTH_BmrR"/>
    <property type="match status" value="1"/>
</dbReference>
<keyword evidence="1 3" id="KW-0238">DNA-binding</keyword>
<gene>
    <name evidence="3" type="ORF">HNR42_001064</name>
</gene>
<protein>
    <submittedName>
        <fullName evidence="3">DNA-binding transcriptional MerR regulator</fullName>
    </submittedName>
</protein>
<evidence type="ECO:0000313" key="4">
    <source>
        <dbReference type="Proteomes" id="UP000569951"/>
    </source>
</evidence>
<sequence>MNETATSRLSIGAFARASMLTLKALRLYDDLGLLPPDYVDPASGYRYYRPEQLRAARLIGLLRQLGMPLGRIARVLDLEAQAASREIAGYWREAEAEMAKKRKLVRYLENYLEGKGQRMFEIQTRSVPQQKVLTVQRSVQVKDLPGFIDRSIEELQAQLGAQGAEQEGAPFVIYHGQVNEDSDGPVEVCLPFCGSVEPAGDLRVRLEPAREEAYATITEAQCEFPGILEAYDAVARWLVRQQRACWLSPREVYFADLKGSAPDAPFCDIAYPYRPL</sequence>
<dbReference type="AlphaFoldDB" id="A0A841HW77"/>
<dbReference type="Gene3D" id="3.20.80.10">
    <property type="entry name" value="Regulatory factor, effector binding domain"/>
    <property type="match status" value="1"/>
</dbReference>
<accession>A0A841HW77</accession>
<keyword evidence="4" id="KW-1185">Reference proteome</keyword>
<dbReference type="GO" id="GO:0003700">
    <property type="term" value="F:DNA-binding transcription factor activity"/>
    <property type="evidence" value="ECO:0007669"/>
    <property type="project" value="InterPro"/>
</dbReference>
<dbReference type="EMBL" id="JACHHG010000003">
    <property type="protein sequence ID" value="MBB6097647.1"/>
    <property type="molecule type" value="Genomic_DNA"/>
</dbReference>
<dbReference type="PROSITE" id="PS50937">
    <property type="entry name" value="HTH_MERR_2"/>
    <property type="match status" value="1"/>
</dbReference>
<evidence type="ECO:0000259" key="2">
    <source>
        <dbReference type="PROSITE" id="PS50937"/>
    </source>
</evidence>
<proteinExistence type="predicted"/>
<dbReference type="InterPro" id="IPR009061">
    <property type="entry name" value="DNA-bd_dom_put_sf"/>
</dbReference>
<reference evidence="3 4" key="1">
    <citation type="submission" date="2020-08" db="EMBL/GenBank/DDBJ databases">
        <title>Genomic Encyclopedia of Type Strains, Phase IV (KMG-IV): sequencing the most valuable type-strain genomes for metagenomic binning, comparative biology and taxonomic classification.</title>
        <authorList>
            <person name="Goeker M."/>
        </authorList>
    </citation>
    <scope>NUCLEOTIDE SEQUENCE [LARGE SCALE GENOMIC DNA]</scope>
    <source>
        <strain evidence="3 4">DSM 21458</strain>
    </source>
</reference>
<dbReference type="Pfam" id="PF13411">
    <property type="entry name" value="MerR_1"/>
    <property type="match status" value="1"/>
</dbReference>
<dbReference type="InterPro" id="IPR011256">
    <property type="entry name" value="Reg_factor_effector_dom_sf"/>
</dbReference>
<evidence type="ECO:0000256" key="1">
    <source>
        <dbReference type="ARBA" id="ARBA00023125"/>
    </source>
</evidence>
<organism evidence="3 4">
    <name type="scientific">Deinobacterium chartae</name>
    <dbReference type="NCBI Taxonomy" id="521158"/>
    <lineage>
        <taxon>Bacteria</taxon>
        <taxon>Thermotogati</taxon>
        <taxon>Deinococcota</taxon>
        <taxon>Deinococci</taxon>
        <taxon>Deinococcales</taxon>
        <taxon>Deinococcaceae</taxon>
        <taxon>Deinobacterium</taxon>
    </lineage>
</organism>
<evidence type="ECO:0000313" key="3">
    <source>
        <dbReference type="EMBL" id="MBB6097647.1"/>
    </source>
</evidence>
<dbReference type="InterPro" id="IPR000551">
    <property type="entry name" value="MerR-type_HTH_dom"/>
</dbReference>
<comment type="caution">
    <text evidence="3">The sequence shown here is derived from an EMBL/GenBank/DDBJ whole genome shotgun (WGS) entry which is preliminary data.</text>
</comment>
<dbReference type="PANTHER" id="PTHR30204">
    <property type="entry name" value="REDOX-CYCLING DRUG-SENSING TRANSCRIPTIONAL ACTIVATOR SOXR"/>
    <property type="match status" value="1"/>
</dbReference>
<dbReference type="PANTHER" id="PTHR30204:SF97">
    <property type="entry name" value="MERR FAMILY REGULATORY PROTEIN"/>
    <property type="match status" value="1"/>
</dbReference>
<dbReference type="Gene3D" id="1.10.1660.10">
    <property type="match status" value="1"/>
</dbReference>
<dbReference type="SMART" id="SM00422">
    <property type="entry name" value="HTH_MERR"/>
    <property type="match status" value="1"/>
</dbReference>
<dbReference type="GO" id="GO:0003677">
    <property type="term" value="F:DNA binding"/>
    <property type="evidence" value="ECO:0007669"/>
    <property type="project" value="UniProtKB-KW"/>
</dbReference>
<name>A0A841HW77_9DEIO</name>
<dbReference type="SUPFAM" id="SSF46955">
    <property type="entry name" value="Putative DNA-binding domain"/>
    <property type="match status" value="1"/>
</dbReference>
<dbReference type="RefSeq" id="WP_183985289.1">
    <property type="nucleotide sequence ID" value="NZ_JACHHG010000003.1"/>
</dbReference>
<dbReference type="InterPro" id="IPR047057">
    <property type="entry name" value="MerR_fam"/>
</dbReference>
<feature type="domain" description="HTH merR-type" evidence="2">
    <location>
        <begin position="8"/>
        <end position="78"/>
    </location>
</feature>